<evidence type="ECO:0000256" key="5">
    <source>
        <dbReference type="ARBA" id="ARBA00022692"/>
    </source>
</evidence>
<evidence type="ECO:0000259" key="10">
    <source>
        <dbReference type="Pfam" id="PF04290"/>
    </source>
</evidence>
<dbReference type="Proteomes" id="UP000216913">
    <property type="component" value="Unassembled WGS sequence"/>
</dbReference>
<dbReference type="PANTHER" id="PTHR35011:SF11">
    <property type="entry name" value="TRAP TRANSPORTER SMALL PERMEASE PROTEIN"/>
    <property type="match status" value="1"/>
</dbReference>
<keyword evidence="2 9" id="KW-0813">Transport</keyword>
<dbReference type="InterPro" id="IPR007387">
    <property type="entry name" value="TRAP_DctQ"/>
</dbReference>
<keyword evidence="4 9" id="KW-0997">Cell inner membrane</keyword>
<dbReference type="GO" id="GO:0022857">
    <property type="term" value="F:transmembrane transporter activity"/>
    <property type="evidence" value="ECO:0007669"/>
    <property type="project" value="UniProtKB-UniRule"/>
</dbReference>
<sequence length="218" mass="24745">MYSNAKTAGLPGHEPARLAAADTTATPQGAAHPTASVQDIVQSFEEADEVVQHVDLSGYRFEDWVCLALFWSMAGLVFLQFFSRYVMNDSYAWTEELAVYCLIGVVFLGASMCVRACRHIQVDFLYRYLPKPVGRVLSTLIDVIRTAFFAYAIWLVYRYISLVGDEPMTTLFWNKAYVYWLAFAGFVMMFVRSVQVSVQNWRQGYSILENPSAYDAVD</sequence>
<proteinExistence type="inferred from homology"/>
<reference evidence="11 12" key="1">
    <citation type="submission" date="2017-05" db="EMBL/GenBank/DDBJ databases">
        <title>Complete and WGS of Bordetella genogroups.</title>
        <authorList>
            <person name="Spilker T."/>
            <person name="LiPuma J."/>
        </authorList>
    </citation>
    <scope>NUCLEOTIDE SEQUENCE [LARGE SCALE GENOMIC DNA]</scope>
    <source>
        <strain evidence="11 12">AU10456</strain>
    </source>
</reference>
<keyword evidence="6 9" id="KW-1133">Transmembrane helix</keyword>
<protein>
    <recommendedName>
        <fullName evidence="9">TRAP transporter small permease protein</fullName>
    </recommendedName>
</protein>
<feature type="transmembrane region" description="Helical" evidence="9">
    <location>
        <begin position="137"/>
        <end position="157"/>
    </location>
</feature>
<evidence type="ECO:0000256" key="3">
    <source>
        <dbReference type="ARBA" id="ARBA00022475"/>
    </source>
</evidence>
<name>A0A261TIA0_9BORD</name>
<gene>
    <name evidence="11" type="ORF">CAL25_14985</name>
</gene>
<evidence type="ECO:0000313" key="11">
    <source>
        <dbReference type="EMBL" id="OZI48932.1"/>
    </source>
</evidence>
<dbReference type="AlphaFoldDB" id="A0A261TIA0"/>
<feature type="transmembrane region" description="Helical" evidence="9">
    <location>
        <begin position="64"/>
        <end position="85"/>
    </location>
</feature>
<accession>A0A261TIA0</accession>
<dbReference type="InterPro" id="IPR055348">
    <property type="entry name" value="DctQ"/>
</dbReference>
<evidence type="ECO:0000256" key="4">
    <source>
        <dbReference type="ARBA" id="ARBA00022519"/>
    </source>
</evidence>
<keyword evidence="7 9" id="KW-0472">Membrane</keyword>
<evidence type="ECO:0000256" key="1">
    <source>
        <dbReference type="ARBA" id="ARBA00004429"/>
    </source>
</evidence>
<comment type="subcellular location">
    <subcellularLocation>
        <location evidence="1 9">Cell inner membrane</location>
        <topology evidence="1 9">Multi-pass membrane protein</topology>
    </subcellularLocation>
</comment>
<comment type="similarity">
    <text evidence="8 9">Belongs to the TRAP transporter small permease family.</text>
</comment>
<feature type="transmembrane region" description="Helical" evidence="9">
    <location>
        <begin position="97"/>
        <end position="117"/>
    </location>
</feature>
<comment type="subunit">
    <text evidence="9">The complex comprises the extracytoplasmic solute receptor protein and the two transmembrane proteins.</text>
</comment>
<dbReference type="GO" id="GO:0015740">
    <property type="term" value="P:C4-dicarboxylate transport"/>
    <property type="evidence" value="ECO:0007669"/>
    <property type="project" value="TreeGrafter"/>
</dbReference>
<organism evidence="11 12">
    <name type="scientific">Bordetella genomosp. 5</name>
    <dbReference type="NCBI Taxonomy" id="1395608"/>
    <lineage>
        <taxon>Bacteria</taxon>
        <taxon>Pseudomonadati</taxon>
        <taxon>Pseudomonadota</taxon>
        <taxon>Betaproteobacteria</taxon>
        <taxon>Burkholderiales</taxon>
        <taxon>Alcaligenaceae</taxon>
        <taxon>Bordetella</taxon>
    </lineage>
</organism>
<evidence type="ECO:0000313" key="12">
    <source>
        <dbReference type="Proteomes" id="UP000216913"/>
    </source>
</evidence>
<dbReference type="Pfam" id="PF04290">
    <property type="entry name" value="DctQ"/>
    <property type="match status" value="1"/>
</dbReference>
<comment type="caution">
    <text evidence="11">The sequence shown here is derived from an EMBL/GenBank/DDBJ whole genome shotgun (WGS) entry which is preliminary data.</text>
</comment>
<keyword evidence="5 9" id="KW-0812">Transmembrane</keyword>
<dbReference type="RefSeq" id="WP_094801288.1">
    <property type="nucleotide sequence ID" value="NZ_NEVP01000009.1"/>
</dbReference>
<dbReference type="GO" id="GO:0005886">
    <property type="term" value="C:plasma membrane"/>
    <property type="evidence" value="ECO:0007669"/>
    <property type="project" value="UniProtKB-SubCell"/>
</dbReference>
<dbReference type="PANTHER" id="PTHR35011">
    <property type="entry name" value="2,3-DIKETO-L-GULONATE TRAP TRANSPORTER SMALL PERMEASE PROTEIN YIAM"/>
    <property type="match status" value="1"/>
</dbReference>
<comment type="function">
    <text evidence="9">Part of the tripartite ATP-independent periplasmic (TRAP) transport system.</text>
</comment>
<feature type="transmembrane region" description="Helical" evidence="9">
    <location>
        <begin position="177"/>
        <end position="194"/>
    </location>
</feature>
<evidence type="ECO:0000256" key="8">
    <source>
        <dbReference type="ARBA" id="ARBA00038436"/>
    </source>
</evidence>
<evidence type="ECO:0000256" key="6">
    <source>
        <dbReference type="ARBA" id="ARBA00022989"/>
    </source>
</evidence>
<feature type="domain" description="Tripartite ATP-independent periplasmic transporters DctQ component" evidence="10">
    <location>
        <begin position="73"/>
        <end position="202"/>
    </location>
</feature>
<dbReference type="EMBL" id="NEVP01000009">
    <property type="protein sequence ID" value="OZI48932.1"/>
    <property type="molecule type" value="Genomic_DNA"/>
</dbReference>
<keyword evidence="3" id="KW-1003">Cell membrane</keyword>
<keyword evidence="12" id="KW-1185">Reference proteome</keyword>
<dbReference type="OrthoDB" id="2085311at2"/>
<evidence type="ECO:0000256" key="7">
    <source>
        <dbReference type="ARBA" id="ARBA00023136"/>
    </source>
</evidence>
<evidence type="ECO:0000256" key="2">
    <source>
        <dbReference type="ARBA" id="ARBA00022448"/>
    </source>
</evidence>
<evidence type="ECO:0000256" key="9">
    <source>
        <dbReference type="RuleBase" id="RU369079"/>
    </source>
</evidence>